<reference evidence="10 11" key="1">
    <citation type="submission" date="2024-02" db="EMBL/GenBank/DDBJ databases">
        <title>First draft genome assembly of two strains of Seiridium cardinale.</title>
        <authorList>
            <person name="Emiliani G."/>
            <person name="Scali E."/>
        </authorList>
    </citation>
    <scope>NUCLEOTIDE SEQUENCE [LARGE SCALE GENOMIC DNA]</scope>
    <source>
        <strain evidence="10 11">BM-138-000479</strain>
    </source>
</reference>
<proteinExistence type="predicted"/>
<feature type="compositionally biased region" description="Low complexity" evidence="8">
    <location>
        <begin position="692"/>
        <end position="707"/>
    </location>
</feature>
<comment type="caution">
    <text evidence="10">The sequence shown here is derived from an EMBL/GenBank/DDBJ whole genome shotgun (WGS) entry which is preliminary data.</text>
</comment>
<dbReference type="InterPro" id="IPR047546">
    <property type="entry name" value="Rcat_RBR_RNF216"/>
</dbReference>
<evidence type="ECO:0000256" key="1">
    <source>
        <dbReference type="ARBA" id="ARBA00004906"/>
    </source>
</evidence>
<protein>
    <recommendedName>
        <fullName evidence="9">RING-type domain-containing protein</fullName>
    </recommendedName>
</protein>
<dbReference type="EMBL" id="JARVKM010000078">
    <property type="protein sequence ID" value="KAK9771247.1"/>
    <property type="molecule type" value="Genomic_DNA"/>
</dbReference>
<organism evidence="10 11">
    <name type="scientific">Seiridium cardinale</name>
    <dbReference type="NCBI Taxonomy" id="138064"/>
    <lineage>
        <taxon>Eukaryota</taxon>
        <taxon>Fungi</taxon>
        <taxon>Dikarya</taxon>
        <taxon>Ascomycota</taxon>
        <taxon>Pezizomycotina</taxon>
        <taxon>Sordariomycetes</taxon>
        <taxon>Xylariomycetidae</taxon>
        <taxon>Amphisphaeriales</taxon>
        <taxon>Sporocadaceae</taxon>
        <taxon>Seiridium</taxon>
    </lineage>
</organism>
<feature type="region of interest" description="Disordered" evidence="8">
    <location>
        <begin position="120"/>
        <end position="163"/>
    </location>
</feature>
<dbReference type="InterPro" id="IPR047544">
    <property type="entry name" value="RING-HC_RBR_RNF216"/>
</dbReference>
<dbReference type="PANTHER" id="PTHR22770:SF47">
    <property type="entry name" value="E3 UBIQUITIN-PROTEIN LIGASE RNF216"/>
    <property type="match status" value="1"/>
</dbReference>
<feature type="compositionally biased region" description="Acidic residues" evidence="8">
    <location>
        <begin position="142"/>
        <end position="153"/>
    </location>
</feature>
<evidence type="ECO:0000256" key="2">
    <source>
        <dbReference type="ARBA" id="ARBA00022679"/>
    </source>
</evidence>
<keyword evidence="3" id="KW-0479">Metal-binding</keyword>
<evidence type="ECO:0000259" key="9">
    <source>
        <dbReference type="PROSITE" id="PS51873"/>
    </source>
</evidence>
<dbReference type="InterPro" id="IPR044066">
    <property type="entry name" value="TRIAD_supradom"/>
</dbReference>
<keyword evidence="7" id="KW-0862">Zinc</keyword>
<dbReference type="SUPFAM" id="SSF57850">
    <property type="entry name" value="RING/U-box"/>
    <property type="match status" value="2"/>
</dbReference>
<feature type="region of interest" description="Disordered" evidence="8">
    <location>
        <begin position="777"/>
        <end position="821"/>
    </location>
</feature>
<dbReference type="PROSITE" id="PS51873">
    <property type="entry name" value="TRIAD"/>
    <property type="match status" value="1"/>
</dbReference>
<evidence type="ECO:0000256" key="5">
    <source>
        <dbReference type="ARBA" id="ARBA00022771"/>
    </source>
</evidence>
<keyword evidence="2" id="KW-0808">Transferase</keyword>
<feature type="region of interest" description="Disordered" evidence="8">
    <location>
        <begin position="15"/>
        <end position="57"/>
    </location>
</feature>
<keyword evidence="11" id="KW-1185">Reference proteome</keyword>
<evidence type="ECO:0000256" key="6">
    <source>
        <dbReference type="ARBA" id="ARBA00022786"/>
    </source>
</evidence>
<dbReference type="Gene3D" id="1.20.120.1750">
    <property type="match status" value="1"/>
</dbReference>
<evidence type="ECO:0000256" key="7">
    <source>
        <dbReference type="ARBA" id="ARBA00022833"/>
    </source>
</evidence>
<feature type="compositionally biased region" description="Basic and acidic residues" evidence="8">
    <location>
        <begin position="20"/>
        <end position="44"/>
    </location>
</feature>
<evidence type="ECO:0000256" key="3">
    <source>
        <dbReference type="ARBA" id="ARBA00022723"/>
    </source>
</evidence>
<dbReference type="Proteomes" id="UP001465668">
    <property type="component" value="Unassembled WGS sequence"/>
</dbReference>
<comment type="pathway">
    <text evidence="1">Protein modification; protein ubiquitination.</text>
</comment>
<dbReference type="PANTHER" id="PTHR22770">
    <property type="entry name" value="UBIQUITIN CONJUGATING ENZYME 7 INTERACTING PROTEIN-RELATED"/>
    <property type="match status" value="1"/>
</dbReference>
<feature type="domain" description="RING-type" evidence="9">
    <location>
        <begin position="298"/>
        <end position="516"/>
    </location>
</feature>
<evidence type="ECO:0000313" key="10">
    <source>
        <dbReference type="EMBL" id="KAK9771247.1"/>
    </source>
</evidence>
<dbReference type="Pfam" id="PF26200">
    <property type="entry name" value="Rcat_RNF216"/>
    <property type="match status" value="1"/>
</dbReference>
<dbReference type="CDD" id="cd20353">
    <property type="entry name" value="Rcat_RBR_RNF216"/>
    <property type="match status" value="1"/>
</dbReference>
<keyword evidence="4" id="KW-0677">Repeat</keyword>
<evidence type="ECO:0000256" key="8">
    <source>
        <dbReference type="SAM" id="MobiDB-lite"/>
    </source>
</evidence>
<feature type="compositionally biased region" description="Basic and acidic residues" evidence="8">
    <location>
        <begin position="120"/>
        <end position="130"/>
    </location>
</feature>
<keyword evidence="5" id="KW-0863">Zinc-finger</keyword>
<feature type="compositionally biased region" description="Pro residues" evidence="8">
    <location>
        <begin position="574"/>
        <end position="585"/>
    </location>
</feature>
<dbReference type="CDD" id="cd20339">
    <property type="entry name" value="BRcat_RBR_RNF216"/>
    <property type="match status" value="1"/>
</dbReference>
<feature type="region of interest" description="Disordered" evidence="8">
    <location>
        <begin position="692"/>
        <end position="721"/>
    </location>
</feature>
<name>A0ABR2XC52_9PEZI</name>
<feature type="region of interest" description="Disordered" evidence="8">
    <location>
        <begin position="560"/>
        <end position="590"/>
    </location>
</feature>
<sequence length="821" mass="92766">MRTFRSLVSKLRRKRLIPGRQDKAKEAEKVPQAAIKDKRRERPAPRKCASYANQDSAVKQGIRSRAAAAMEEPASPNGADLTSCKTQVLLIFEDIDSQYLDKLAEEHSFNSDAIISDVLDKQERGQEYPRRPNPLKRKRDIDVEEEEEGEVEDPTGGIKAKIDDPNYLDQMRSAEYKDMATLLISQDFPLAPKTTIRNKLLFSNGSSLYRTYVAMDSASRDWDKVHPMWLEKKTVTKVLQQYSAAKIHDLDRSKLSADQCAALNEFIAARAVKAGRDAKEVAATAERANVERARKNGEMTECGCCFDEFPLNRMVHCEGATVHWFCRPCMTQQAETKIGYSKCDIACLSMEGCSAGFSAGQKDTFLDKKLRIALNRIEAQAALQAAGIENLETCPFCPMAMEYPPVEENKEFRCTNPSCEIVSCRLCRKITHIPKTCAEAAAEEGHSARHTIEEAMSEAIIRKCNKCANPYIKMDGCNKICCTRCSTLQCYVCRQTVTDYSHFNDRNRGGKDGQCPLFDQTEIRHQDEVRRAEEASRSQVVKDNPELNADILKLRLSAQVEEDERKRKERGVRPAPPQIQIPRPAPRAARPPAIQLEDAERRRIAMQQQQQHVIRQRHDRIVRIHQAANAINRLQVQREAERLVQHQAQQAQAHQSAAQNIHESLRRHQPDPPRVLAQALNILNAAEAVLQPRPQQAPAPRRNAANPIQVDNNQPRRDPWIHRDLRNDNVFLPLFMGAELDLLGPMDELRPLPNHDIPLHAMNRRNDPFRQNILNLGGPARDGRIDQRPGAIAPVEQARGPPAARPGQRSSPANRIRDARA</sequence>
<evidence type="ECO:0000313" key="11">
    <source>
        <dbReference type="Proteomes" id="UP001465668"/>
    </source>
</evidence>
<dbReference type="InterPro" id="IPR047545">
    <property type="entry name" value="BRcat_RBR_RNF216"/>
</dbReference>
<dbReference type="CDD" id="cd16630">
    <property type="entry name" value="RING-HC_RBR_RNF216"/>
    <property type="match status" value="1"/>
</dbReference>
<keyword evidence="6" id="KW-0833">Ubl conjugation pathway</keyword>
<dbReference type="InterPro" id="IPR051628">
    <property type="entry name" value="LUBAC_E3_Ligases"/>
</dbReference>
<accession>A0ABR2XC52</accession>
<evidence type="ECO:0000256" key="4">
    <source>
        <dbReference type="ARBA" id="ARBA00022737"/>
    </source>
</evidence>
<gene>
    <name evidence="10" type="ORF">SCAR479_12112</name>
</gene>